<dbReference type="InterPro" id="IPR052925">
    <property type="entry name" value="Phage_Integrase-like_Recomb"/>
</dbReference>
<dbReference type="PROSITE" id="PS51900">
    <property type="entry name" value="CB"/>
    <property type="match status" value="1"/>
</dbReference>
<dbReference type="Pfam" id="PF02899">
    <property type="entry name" value="Phage_int_SAM_1"/>
    <property type="match status" value="1"/>
</dbReference>
<keyword evidence="2 4" id="KW-0238">DNA-binding</keyword>
<dbReference type="GO" id="GO:0006310">
    <property type="term" value="P:DNA recombination"/>
    <property type="evidence" value="ECO:0007669"/>
    <property type="project" value="UniProtKB-KW"/>
</dbReference>
<dbReference type="PANTHER" id="PTHR34605">
    <property type="entry name" value="PHAGE_INTEGRASE DOMAIN-CONTAINING PROTEIN"/>
    <property type="match status" value="1"/>
</dbReference>
<dbReference type="InterPro" id="IPR013762">
    <property type="entry name" value="Integrase-like_cat_sf"/>
</dbReference>
<feature type="domain" description="Core-binding (CB)" evidence="6">
    <location>
        <begin position="11"/>
        <end position="96"/>
    </location>
</feature>
<dbReference type="GO" id="GO:0015074">
    <property type="term" value="P:DNA integration"/>
    <property type="evidence" value="ECO:0007669"/>
    <property type="project" value="UniProtKB-KW"/>
</dbReference>
<dbReference type="GO" id="GO:0003677">
    <property type="term" value="F:DNA binding"/>
    <property type="evidence" value="ECO:0007669"/>
    <property type="project" value="UniProtKB-UniRule"/>
</dbReference>
<feature type="domain" description="Tyr recombinase" evidence="5">
    <location>
        <begin position="114"/>
        <end position="314"/>
    </location>
</feature>
<protein>
    <submittedName>
        <fullName evidence="7">Integrase</fullName>
    </submittedName>
</protein>
<evidence type="ECO:0000256" key="4">
    <source>
        <dbReference type="PROSITE-ProRule" id="PRU01248"/>
    </source>
</evidence>
<dbReference type="PANTHER" id="PTHR34605:SF4">
    <property type="entry name" value="DNA ADENINE METHYLTRANSFERASE"/>
    <property type="match status" value="1"/>
</dbReference>
<reference evidence="7 8" key="1">
    <citation type="submission" date="2019-07" db="EMBL/GenBank/DDBJ databases">
        <title>Whole genome shotgun sequence of Microvirga aerophila NBRC 106136.</title>
        <authorList>
            <person name="Hosoyama A."/>
            <person name="Uohara A."/>
            <person name="Ohji S."/>
            <person name="Ichikawa N."/>
        </authorList>
    </citation>
    <scope>NUCLEOTIDE SEQUENCE [LARGE SCALE GENOMIC DNA]</scope>
    <source>
        <strain evidence="7 8">NBRC 106136</strain>
    </source>
</reference>
<evidence type="ECO:0000313" key="8">
    <source>
        <dbReference type="Proteomes" id="UP000321085"/>
    </source>
</evidence>
<evidence type="ECO:0000313" key="7">
    <source>
        <dbReference type="EMBL" id="GEO18367.1"/>
    </source>
</evidence>
<dbReference type="SUPFAM" id="SSF47823">
    <property type="entry name" value="lambda integrase-like, N-terminal domain"/>
    <property type="match status" value="1"/>
</dbReference>
<dbReference type="Proteomes" id="UP000321085">
    <property type="component" value="Unassembled WGS sequence"/>
</dbReference>
<accession>A0A512C2V9</accession>
<dbReference type="RefSeq" id="WP_170285154.1">
    <property type="nucleotide sequence ID" value="NZ_BJYU01000185.1"/>
</dbReference>
<dbReference type="InterPro" id="IPR010998">
    <property type="entry name" value="Integrase_recombinase_N"/>
</dbReference>
<proteinExistence type="predicted"/>
<sequence length="318" mass="35101">MTDLIAAPYRLPSLDLIELEQEAAEVASQARSANTVRAYQNDWSHFSSWCEPSGLQALPATPRTVALYMTAHKSQYSMATLNRRLSAIAAAHRMADHVFDTRCREIALVMDGLRRTKTVQQRQVKALITPFLKRAIDNAQDTLAGQRDRALILIGMAGAFRRSELVTLNVSDLTFSPEGVRIVIQRSKGDQFGQGQVIAIGRTNSEYCPVANLQAYLEQAGITASRVFRAIDRHGNLKANMTDQSVALIIKKRANQAGLEGEYSGHSLRAGFATQAAKSGVDERKIASTTRHKNMEVLRRYIREGNLFTNAVTADLGL</sequence>
<dbReference type="SUPFAM" id="SSF56349">
    <property type="entry name" value="DNA breaking-rejoining enzymes"/>
    <property type="match status" value="1"/>
</dbReference>
<dbReference type="CDD" id="cd00799">
    <property type="entry name" value="INT_Cre_C"/>
    <property type="match status" value="1"/>
</dbReference>
<evidence type="ECO:0000259" key="6">
    <source>
        <dbReference type="PROSITE" id="PS51900"/>
    </source>
</evidence>
<organism evidence="7 8">
    <name type="scientific">Microvirga aerophila</name>
    <dbReference type="NCBI Taxonomy" id="670291"/>
    <lineage>
        <taxon>Bacteria</taxon>
        <taxon>Pseudomonadati</taxon>
        <taxon>Pseudomonadota</taxon>
        <taxon>Alphaproteobacteria</taxon>
        <taxon>Hyphomicrobiales</taxon>
        <taxon>Methylobacteriaceae</taxon>
        <taxon>Microvirga</taxon>
    </lineage>
</organism>
<keyword evidence="1" id="KW-0229">DNA integration</keyword>
<dbReference type="InterPro" id="IPR044068">
    <property type="entry name" value="CB"/>
</dbReference>
<keyword evidence="3" id="KW-0233">DNA recombination</keyword>
<gene>
    <name evidence="7" type="ORF">MAE02_60630</name>
</gene>
<comment type="caution">
    <text evidence="7">The sequence shown here is derived from an EMBL/GenBank/DDBJ whole genome shotgun (WGS) entry which is preliminary data.</text>
</comment>
<dbReference type="InterPro" id="IPR004107">
    <property type="entry name" value="Integrase_SAM-like_N"/>
</dbReference>
<dbReference type="EMBL" id="BJYU01000185">
    <property type="protein sequence ID" value="GEO18367.1"/>
    <property type="molecule type" value="Genomic_DNA"/>
</dbReference>
<dbReference type="Gene3D" id="1.10.150.130">
    <property type="match status" value="1"/>
</dbReference>
<dbReference type="PROSITE" id="PS51898">
    <property type="entry name" value="TYR_RECOMBINASE"/>
    <property type="match status" value="1"/>
</dbReference>
<dbReference type="AlphaFoldDB" id="A0A512C2V9"/>
<dbReference type="Pfam" id="PF00589">
    <property type="entry name" value="Phage_integrase"/>
    <property type="match status" value="1"/>
</dbReference>
<evidence type="ECO:0000256" key="2">
    <source>
        <dbReference type="ARBA" id="ARBA00023125"/>
    </source>
</evidence>
<dbReference type="InterPro" id="IPR011010">
    <property type="entry name" value="DNA_brk_join_enz"/>
</dbReference>
<evidence type="ECO:0000256" key="1">
    <source>
        <dbReference type="ARBA" id="ARBA00022908"/>
    </source>
</evidence>
<evidence type="ECO:0000256" key="3">
    <source>
        <dbReference type="ARBA" id="ARBA00023172"/>
    </source>
</evidence>
<evidence type="ECO:0000259" key="5">
    <source>
        <dbReference type="PROSITE" id="PS51898"/>
    </source>
</evidence>
<keyword evidence="8" id="KW-1185">Reference proteome</keyword>
<dbReference type="Gene3D" id="1.10.443.10">
    <property type="entry name" value="Intergrase catalytic core"/>
    <property type="match status" value="1"/>
</dbReference>
<name>A0A512C2V9_9HYPH</name>
<dbReference type="InterPro" id="IPR002104">
    <property type="entry name" value="Integrase_catalytic"/>
</dbReference>